<accession>A0A1X7FPP0</accession>
<dbReference type="PROSITE" id="PS50928">
    <property type="entry name" value="ABC_TM1"/>
    <property type="match status" value="2"/>
</dbReference>
<dbReference type="Gene3D" id="1.10.3720.10">
    <property type="entry name" value="MetI-like"/>
    <property type="match status" value="2"/>
</dbReference>
<dbReference type="CDD" id="cd06261">
    <property type="entry name" value="TM_PBP2"/>
    <property type="match status" value="2"/>
</dbReference>
<feature type="transmembrane region" description="Helical" evidence="8">
    <location>
        <begin position="158"/>
        <end position="186"/>
    </location>
</feature>
<dbReference type="Proteomes" id="UP000192903">
    <property type="component" value="Unassembled WGS sequence"/>
</dbReference>
<keyword evidence="5 8" id="KW-0812">Transmembrane</keyword>
<dbReference type="Pfam" id="PF00528">
    <property type="entry name" value="BPD_transp_1"/>
    <property type="match status" value="2"/>
</dbReference>
<feature type="transmembrane region" description="Helical" evidence="8">
    <location>
        <begin position="496"/>
        <end position="517"/>
    </location>
</feature>
<feature type="domain" description="ABC transmembrane type-1" evidence="9">
    <location>
        <begin position="79"/>
        <end position="288"/>
    </location>
</feature>
<evidence type="ECO:0000259" key="9">
    <source>
        <dbReference type="PROSITE" id="PS50928"/>
    </source>
</evidence>
<evidence type="ECO:0000256" key="8">
    <source>
        <dbReference type="RuleBase" id="RU363032"/>
    </source>
</evidence>
<feature type="domain" description="ABC transmembrane type-1" evidence="9">
    <location>
        <begin position="376"/>
        <end position="568"/>
    </location>
</feature>
<dbReference type="OrthoDB" id="27542at2"/>
<name>A0A1X7FPP0_9HYPH</name>
<dbReference type="RefSeq" id="WP_085423524.1">
    <property type="nucleotide sequence ID" value="NZ_FXAF01000007.1"/>
</dbReference>
<dbReference type="GO" id="GO:0055085">
    <property type="term" value="P:transmembrane transport"/>
    <property type="evidence" value="ECO:0007669"/>
    <property type="project" value="InterPro"/>
</dbReference>
<keyword evidence="3" id="KW-1003">Cell membrane</keyword>
<keyword evidence="4" id="KW-0997">Cell inner membrane</keyword>
<keyword evidence="2 8" id="KW-0813">Transport</keyword>
<dbReference type="AlphaFoldDB" id="A0A1X7FPP0"/>
<evidence type="ECO:0000313" key="10">
    <source>
        <dbReference type="EMBL" id="SMF56360.1"/>
    </source>
</evidence>
<keyword evidence="11" id="KW-1185">Reference proteome</keyword>
<feature type="transmembrane region" description="Helical" evidence="8">
    <location>
        <begin position="318"/>
        <end position="341"/>
    </location>
</feature>
<feature type="transmembrane region" description="Helical" evidence="8">
    <location>
        <begin position="380"/>
        <end position="401"/>
    </location>
</feature>
<evidence type="ECO:0000256" key="5">
    <source>
        <dbReference type="ARBA" id="ARBA00022692"/>
    </source>
</evidence>
<dbReference type="InterPro" id="IPR035906">
    <property type="entry name" value="MetI-like_sf"/>
</dbReference>
<evidence type="ECO:0000256" key="4">
    <source>
        <dbReference type="ARBA" id="ARBA00022519"/>
    </source>
</evidence>
<feature type="transmembrane region" description="Helical" evidence="8">
    <location>
        <begin position="79"/>
        <end position="104"/>
    </location>
</feature>
<feature type="transmembrane region" description="Helical" evidence="8">
    <location>
        <begin position="207"/>
        <end position="229"/>
    </location>
</feature>
<dbReference type="GO" id="GO:0005886">
    <property type="term" value="C:plasma membrane"/>
    <property type="evidence" value="ECO:0007669"/>
    <property type="project" value="UniProtKB-SubCell"/>
</dbReference>
<keyword evidence="7 8" id="KW-0472">Membrane</keyword>
<gene>
    <name evidence="10" type="ORF">SAMN02982989_0157</name>
</gene>
<reference evidence="11" key="1">
    <citation type="submission" date="2017-04" db="EMBL/GenBank/DDBJ databases">
        <authorList>
            <person name="Varghese N."/>
            <person name="Submissions S."/>
        </authorList>
    </citation>
    <scope>NUCLEOTIDE SEQUENCE [LARGE SCALE GENOMIC DNA]</scope>
    <source>
        <strain evidence="11">B4P</strain>
    </source>
</reference>
<feature type="transmembrane region" description="Helical" evidence="8">
    <location>
        <begin position="448"/>
        <end position="467"/>
    </location>
</feature>
<feature type="transmembrane region" description="Helical" evidence="8">
    <location>
        <begin position="267"/>
        <end position="287"/>
    </location>
</feature>
<evidence type="ECO:0000256" key="2">
    <source>
        <dbReference type="ARBA" id="ARBA00022448"/>
    </source>
</evidence>
<dbReference type="PANTHER" id="PTHR43357:SF4">
    <property type="entry name" value="INNER MEMBRANE ABC TRANSPORTER PERMEASE PROTEIN YDCV"/>
    <property type="match status" value="1"/>
</dbReference>
<comment type="subcellular location">
    <subcellularLocation>
        <location evidence="1">Cell inner membrane</location>
        <topology evidence="1">Multi-pass membrane protein</topology>
    </subcellularLocation>
    <subcellularLocation>
        <location evidence="8">Cell membrane</location>
        <topology evidence="8">Multi-pass membrane protein</topology>
    </subcellularLocation>
</comment>
<keyword evidence="6 8" id="KW-1133">Transmembrane helix</keyword>
<proteinExistence type="inferred from homology"/>
<evidence type="ECO:0000256" key="7">
    <source>
        <dbReference type="ARBA" id="ARBA00023136"/>
    </source>
</evidence>
<protein>
    <submittedName>
        <fullName evidence="10">Iron(III) transport system permease protein</fullName>
    </submittedName>
</protein>
<dbReference type="InterPro" id="IPR000515">
    <property type="entry name" value="MetI-like"/>
</dbReference>
<feature type="transmembrane region" description="Helical" evidence="8">
    <location>
        <begin position="550"/>
        <end position="572"/>
    </location>
</feature>
<evidence type="ECO:0000256" key="6">
    <source>
        <dbReference type="ARBA" id="ARBA00022989"/>
    </source>
</evidence>
<dbReference type="PANTHER" id="PTHR43357">
    <property type="entry name" value="INNER MEMBRANE ABC TRANSPORTER PERMEASE PROTEIN YDCV"/>
    <property type="match status" value="1"/>
</dbReference>
<feature type="transmembrane region" description="Helical" evidence="8">
    <location>
        <begin position="421"/>
        <end position="441"/>
    </location>
</feature>
<sequence>MGTALSVPAQTQSARVRAQGSGHTIQTAITIISIVLVGIALIPALVQMFLDKPLYYPDARFTIQNIVALVSDREVTATFGATFLFCSIVVLVSMALGTSSAILIGRTDLPGRSAFLAILLWPLFLSPQVIGFGAILAYGPAGLLTIWFSDATGLTEPWNLYSVPGMAVVAGIAATPVTTLYCLTAAIQQDPNQEAAARIAGAGSLRILFRIILPIMRPALIFAFIMNIVNALETLAIPLIIGGPVGIKLLTTLIYDKSFESAGLPQYGLVSALAFALMAIVGVLFFLQRLALRQSHRFVSVGAKSIQPKMLALGSWKWPAFLLMAVYVVFGVVVLVGAVFARSLTFILSPDVSFFDAVTLQHYSDVLSVEVYRRSILNTLLLAVVGGALGTAFVAAVAMVAQRSNYRYRRVLDAVAQLPRVLPGLVVGLGVFYASMFVPGIDLLRNTIWLVLIAYLIRFLSSGYGIVSPALLQITGDFDRAAKSVGAGWTTTMTRIVLPLSKQALLSCFVLLMILIIKEYSSAVFLMAPGSEVIGSTMLSLWTQGLAGPVAALAVMQIVLTSILTSIVTRILGVKLHG</sequence>
<dbReference type="EMBL" id="FXAF01000007">
    <property type="protein sequence ID" value="SMF56360.1"/>
    <property type="molecule type" value="Genomic_DNA"/>
</dbReference>
<evidence type="ECO:0000256" key="1">
    <source>
        <dbReference type="ARBA" id="ARBA00004429"/>
    </source>
</evidence>
<evidence type="ECO:0000313" key="11">
    <source>
        <dbReference type="Proteomes" id="UP000192903"/>
    </source>
</evidence>
<dbReference type="SUPFAM" id="SSF161098">
    <property type="entry name" value="MetI-like"/>
    <property type="match status" value="2"/>
</dbReference>
<comment type="similarity">
    <text evidence="8">Belongs to the binding-protein-dependent transport system permease family.</text>
</comment>
<evidence type="ECO:0000256" key="3">
    <source>
        <dbReference type="ARBA" id="ARBA00022475"/>
    </source>
</evidence>
<organism evidence="10 11">
    <name type="scientific">Xaviernesmea oryzae</name>
    <dbReference type="NCBI Taxonomy" id="464029"/>
    <lineage>
        <taxon>Bacteria</taxon>
        <taxon>Pseudomonadati</taxon>
        <taxon>Pseudomonadota</taxon>
        <taxon>Alphaproteobacteria</taxon>
        <taxon>Hyphomicrobiales</taxon>
        <taxon>Rhizobiaceae</taxon>
        <taxon>Rhizobium/Agrobacterium group</taxon>
        <taxon>Xaviernesmea</taxon>
    </lineage>
</organism>
<feature type="transmembrane region" description="Helical" evidence="8">
    <location>
        <begin position="116"/>
        <end position="138"/>
    </location>
</feature>
<dbReference type="STRING" id="464029.SAMN02982989_0157"/>
<feature type="transmembrane region" description="Helical" evidence="8">
    <location>
        <begin position="27"/>
        <end position="50"/>
    </location>
</feature>